<dbReference type="SUPFAM" id="SSF69848">
    <property type="entry name" value="LCCL domain"/>
    <property type="match status" value="1"/>
</dbReference>
<name>A0A9P8XZF9_9PEZI</name>
<proteinExistence type="predicted"/>
<dbReference type="EMBL" id="JAGTJQ010000010">
    <property type="protein sequence ID" value="KAH7021383.1"/>
    <property type="molecule type" value="Genomic_DNA"/>
</dbReference>
<dbReference type="OrthoDB" id="3596986at2759"/>
<comment type="caution">
    <text evidence="2">The sequence shown here is derived from an EMBL/GenBank/DDBJ whole genome shotgun (WGS) entry which is preliminary data.</text>
</comment>
<dbReference type="Pfam" id="PF08642">
    <property type="entry name" value="Rxt3"/>
    <property type="match status" value="1"/>
</dbReference>
<evidence type="ECO:0000313" key="3">
    <source>
        <dbReference type="Proteomes" id="UP000756346"/>
    </source>
</evidence>
<feature type="compositionally biased region" description="Basic and acidic residues" evidence="1">
    <location>
        <begin position="351"/>
        <end position="397"/>
    </location>
</feature>
<dbReference type="RefSeq" id="XP_046007584.1">
    <property type="nucleotide sequence ID" value="XM_046161217.1"/>
</dbReference>
<dbReference type="Proteomes" id="UP000756346">
    <property type="component" value="Unassembled WGS sequence"/>
</dbReference>
<feature type="compositionally biased region" description="Low complexity" evidence="1">
    <location>
        <begin position="1128"/>
        <end position="1140"/>
    </location>
</feature>
<feature type="compositionally biased region" description="Basic and acidic residues" evidence="1">
    <location>
        <begin position="464"/>
        <end position="473"/>
    </location>
</feature>
<keyword evidence="3" id="KW-1185">Reference proteome</keyword>
<reference evidence="2" key="1">
    <citation type="journal article" date="2021" name="Nat. Commun.">
        <title>Genetic determinants of endophytism in the Arabidopsis root mycobiome.</title>
        <authorList>
            <person name="Mesny F."/>
            <person name="Miyauchi S."/>
            <person name="Thiergart T."/>
            <person name="Pickel B."/>
            <person name="Atanasova L."/>
            <person name="Karlsson M."/>
            <person name="Huettel B."/>
            <person name="Barry K.W."/>
            <person name="Haridas S."/>
            <person name="Chen C."/>
            <person name="Bauer D."/>
            <person name="Andreopoulos W."/>
            <person name="Pangilinan J."/>
            <person name="LaButti K."/>
            <person name="Riley R."/>
            <person name="Lipzen A."/>
            <person name="Clum A."/>
            <person name="Drula E."/>
            <person name="Henrissat B."/>
            <person name="Kohler A."/>
            <person name="Grigoriev I.V."/>
            <person name="Martin F.M."/>
            <person name="Hacquard S."/>
        </authorList>
    </citation>
    <scope>NUCLEOTIDE SEQUENCE</scope>
    <source>
        <strain evidence="2">MPI-CAGE-CH-0230</strain>
    </source>
</reference>
<feature type="compositionally biased region" description="Basic and acidic residues" evidence="1">
    <location>
        <begin position="686"/>
        <end position="701"/>
    </location>
</feature>
<feature type="compositionally biased region" description="Basic and acidic residues" evidence="1">
    <location>
        <begin position="1144"/>
        <end position="1159"/>
    </location>
</feature>
<feature type="compositionally biased region" description="Low complexity" evidence="1">
    <location>
        <begin position="626"/>
        <end position="639"/>
    </location>
</feature>
<evidence type="ECO:0000313" key="2">
    <source>
        <dbReference type="EMBL" id="KAH7021383.1"/>
    </source>
</evidence>
<feature type="compositionally biased region" description="Basic and acidic residues" evidence="1">
    <location>
        <begin position="1105"/>
        <end position="1122"/>
    </location>
</feature>
<organism evidence="2 3">
    <name type="scientific">Microdochium trichocladiopsis</name>
    <dbReference type="NCBI Taxonomy" id="1682393"/>
    <lineage>
        <taxon>Eukaryota</taxon>
        <taxon>Fungi</taxon>
        <taxon>Dikarya</taxon>
        <taxon>Ascomycota</taxon>
        <taxon>Pezizomycotina</taxon>
        <taxon>Sordariomycetes</taxon>
        <taxon>Xylariomycetidae</taxon>
        <taxon>Xylariales</taxon>
        <taxon>Microdochiaceae</taxon>
        <taxon>Microdochium</taxon>
    </lineage>
</organism>
<feature type="compositionally biased region" description="Low complexity" evidence="1">
    <location>
        <begin position="1079"/>
        <end position="1092"/>
    </location>
</feature>
<dbReference type="InterPro" id="IPR036609">
    <property type="entry name" value="LCCL_sf"/>
</dbReference>
<feature type="compositionally biased region" description="Gly residues" evidence="1">
    <location>
        <begin position="658"/>
        <end position="667"/>
    </location>
</feature>
<dbReference type="InterPro" id="IPR013951">
    <property type="entry name" value="Rxt3"/>
</dbReference>
<feature type="compositionally biased region" description="Polar residues" evidence="1">
    <location>
        <begin position="79"/>
        <end position="91"/>
    </location>
</feature>
<feature type="region of interest" description="Disordered" evidence="1">
    <location>
        <begin position="1"/>
        <end position="803"/>
    </location>
</feature>
<dbReference type="GeneID" id="70190763"/>
<feature type="compositionally biased region" description="Basic and acidic residues" evidence="1">
    <location>
        <begin position="241"/>
        <end position="255"/>
    </location>
</feature>
<feature type="compositionally biased region" description="Low complexity" evidence="1">
    <location>
        <begin position="505"/>
        <end position="517"/>
    </location>
</feature>
<dbReference type="AlphaFoldDB" id="A0A9P8XZF9"/>
<feature type="compositionally biased region" description="Low complexity" evidence="1">
    <location>
        <begin position="209"/>
        <end position="220"/>
    </location>
</feature>
<feature type="compositionally biased region" description="Basic and acidic residues" evidence="1">
    <location>
        <begin position="404"/>
        <end position="452"/>
    </location>
</feature>
<feature type="region of interest" description="Disordered" evidence="1">
    <location>
        <begin position="1079"/>
        <end position="1174"/>
    </location>
</feature>
<feature type="compositionally biased region" description="Basic residues" evidence="1">
    <location>
        <begin position="733"/>
        <end position="756"/>
    </location>
</feature>
<feature type="compositionally biased region" description="Low complexity" evidence="1">
    <location>
        <begin position="1162"/>
        <end position="1174"/>
    </location>
</feature>
<feature type="region of interest" description="Disordered" evidence="1">
    <location>
        <begin position="940"/>
        <end position="963"/>
    </location>
</feature>
<evidence type="ECO:0000256" key="1">
    <source>
        <dbReference type="SAM" id="MobiDB-lite"/>
    </source>
</evidence>
<feature type="compositionally biased region" description="Low complexity" evidence="1">
    <location>
        <begin position="93"/>
        <end position="104"/>
    </location>
</feature>
<feature type="compositionally biased region" description="Low complexity" evidence="1">
    <location>
        <begin position="169"/>
        <end position="180"/>
    </location>
</feature>
<gene>
    <name evidence="2" type="ORF">B0I36DRAFT_388102</name>
</gene>
<accession>A0A9P8XZF9</accession>
<dbReference type="Gene3D" id="2.170.130.20">
    <property type="entry name" value="LCCL-like domain"/>
    <property type="match status" value="1"/>
</dbReference>
<protein>
    <submittedName>
        <fullName evidence="2">Histone deacetylation protein Rxt3-domain-containing protein</fullName>
    </submittedName>
</protein>
<feature type="compositionally biased region" description="Basic and acidic residues" evidence="1">
    <location>
        <begin position="713"/>
        <end position="725"/>
    </location>
</feature>
<sequence>MDSRQHPPGLPFSRGSAGSPAHYTRSPFPPATNSSNTTPSPYPPGHQPNSASPAAPPPGSYPEHPHQQHQHQHQRHPSDSATTYYSQSRPPYSSAEHGAPSAHHASAHARHHSSSSIGGPLNRNMPPPSPPRAEQNSHYGGPPPSHARPPSLGPSGAFASGRELPALNSIPRSGSSMSISAMLGGPSPAHRETTPGHSAHAPYPPPATAAPSSASPYAGPVHASPRMPPSSASDPYARRPHTPEAGRHYDGREPRNSSAPSPSHPAYGTPEMARYAYPPRGPSMGPGEERRDLPPRAGTGSVPPQAGNPPRSHNSSGARSVDMGRGPMGAEPLYGRREDPRPPGLGPGEYNTDRAARGAPFEDVRRFVPDRDARAQLESQFRDRDRRDRLSFEDPHRAAYGHMPEQERLERERERERERMRSLEQERERDAHRDMELRERQRRERTTSDPHRPPVQHAQPPAYGKHDPRDPRDPAGWPRQGYEQHPGGRGPYDQPHHDYPAATTGSAYPGHPAYAAHATERYPPSGPPPPHALPPGHGGPLPTSAYGSPERGRYSQPPGPPPPHVHAGAPRRPGEDPLPPTSAYNPPGTGLFDGRPRHVEEGPSMPGQPNRLLHIHEINRKGRVSPLPQAVQGAQPQLQGPGGEPGIKSEFGRMFSGIGSGVRGIGGSSPIPSGAQLSFSSHPVIGRRDDAELAHDADDTPAKTNGKAKRRKAKDDDGKGDDDSNGRSTPLGRVKRPKTHTHHHHHHSHHHHHHHGPERTASPLPAGGSFKGAKSTTPIPLPNVGAKDPPLTHHHHVPRSAVPKHTAPVVAITPKSKKIVSSKAVYDSVAGRERRHLGEFLYNVTLKPVPRRSHAKTSYVSTPEPLPKELIKGNENCTLLVKVPRVHLTPSAREELTARRSIWGTEVYTDDSDVVAACIHDGWIRGEWGDDVDASLLDLNQPTSKSRKPKSGIAEHSSQQQQNLEVLTARPEAPVPIPVDRDLHVTVLILPALEKYSGMTRFGMTSREWGPSGQQHSLSHKPHDGISFAIHSVRWVDGAAPVGRLRGKARRDRIRKAMGEVNKAQLVDVVLKEVSPGATAAMGNGAQQGQGQDADKMDEDVEAPGGKDDKDVHGEVDKENRPEPGNNVADAAAGAVGLEAAADEQDKAKNATQDSREGHVGGAAAAATTTGAAV</sequence>
<feature type="compositionally biased region" description="Pro residues" evidence="1">
    <location>
        <begin position="524"/>
        <end position="533"/>
    </location>
</feature>